<keyword evidence="2" id="KW-1185">Reference proteome</keyword>
<evidence type="ECO:0000313" key="1">
    <source>
        <dbReference type="EMBL" id="KAH3894047.1"/>
    </source>
</evidence>
<reference evidence="1" key="2">
    <citation type="submission" date="2020-11" db="EMBL/GenBank/DDBJ databases">
        <authorList>
            <person name="McCartney M.A."/>
            <person name="Auch B."/>
            <person name="Kono T."/>
            <person name="Mallez S."/>
            <person name="Becker A."/>
            <person name="Gohl D.M."/>
            <person name="Silverstein K.A.T."/>
            <person name="Koren S."/>
            <person name="Bechman K.B."/>
            <person name="Herman A."/>
            <person name="Abrahante J.E."/>
            <person name="Garbe J."/>
        </authorList>
    </citation>
    <scope>NUCLEOTIDE SEQUENCE</scope>
    <source>
        <strain evidence="1">Duluth1</strain>
        <tissue evidence="1">Whole animal</tissue>
    </source>
</reference>
<comment type="caution">
    <text evidence="1">The sequence shown here is derived from an EMBL/GenBank/DDBJ whole genome shotgun (WGS) entry which is preliminary data.</text>
</comment>
<proteinExistence type="predicted"/>
<dbReference type="Proteomes" id="UP000828390">
    <property type="component" value="Unassembled WGS sequence"/>
</dbReference>
<sequence>MKDVGAYIIKKSYRNSTEYRKDHRGYTLNPEGDNARTTRMRQYDDDSATIRLRKGENVIARMRERESTMTTIRQCDDDSATIRQRQCDSTIAIMREYDYENATIP</sequence>
<gene>
    <name evidence="1" type="ORF">DPMN_018204</name>
</gene>
<organism evidence="1 2">
    <name type="scientific">Dreissena polymorpha</name>
    <name type="common">Zebra mussel</name>
    <name type="synonym">Mytilus polymorpha</name>
    <dbReference type="NCBI Taxonomy" id="45954"/>
    <lineage>
        <taxon>Eukaryota</taxon>
        <taxon>Metazoa</taxon>
        <taxon>Spiralia</taxon>
        <taxon>Lophotrochozoa</taxon>
        <taxon>Mollusca</taxon>
        <taxon>Bivalvia</taxon>
        <taxon>Autobranchia</taxon>
        <taxon>Heteroconchia</taxon>
        <taxon>Euheterodonta</taxon>
        <taxon>Imparidentia</taxon>
        <taxon>Neoheterodontei</taxon>
        <taxon>Myida</taxon>
        <taxon>Dreissenoidea</taxon>
        <taxon>Dreissenidae</taxon>
        <taxon>Dreissena</taxon>
    </lineage>
</organism>
<reference evidence="1" key="1">
    <citation type="journal article" date="2019" name="bioRxiv">
        <title>The Genome of the Zebra Mussel, Dreissena polymorpha: A Resource for Invasive Species Research.</title>
        <authorList>
            <person name="McCartney M.A."/>
            <person name="Auch B."/>
            <person name="Kono T."/>
            <person name="Mallez S."/>
            <person name="Zhang Y."/>
            <person name="Obille A."/>
            <person name="Becker A."/>
            <person name="Abrahante J.E."/>
            <person name="Garbe J."/>
            <person name="Badalamenti J.P."/>
            <person name="Herman A."/>
            <person name="Mangelson H."/>
            <person name="Liachko I."/>
            <person name="Sullivan S."/>
            <person name="Sone E.D."/>
            <person name="Koren S."/>
            <person name="Silverstein K.A.T."/>
            <person name="Beckman K.B."/>
            <person name="Gohl D.M."/>
        </authorList>
    </citation>
    <scope>NUCLEOTIDE SEQUENCE</scope>
    <source>
        <strain evidence="1">Duluth1</strain>
        <tissue evidence="1">Whole animal</tissue>
    </source>
</reference>
<accession>A0A9D4S8X2</accession>
<dbReference type="EMBL" id="JAIWYP010000001">
    <property type="protein sequence ID" value="KAH3894047.1"/>
    <property type="molecule type" value="Genomic_DNA"/>
</dbReference>
<protein>
    <submittedName>
        <fullName evidence="1">Uncharacterized protein</fullName>
    </submittedName>
</protein>
<dbReference type="AlphaFoldDB" id="A0A9D4S8X2"/>
<evidence type="ECO:0000313" key="2">
    <source>
        <dbReference type="Proteomes" id="UP000828390"/>
    </source>
</evidence>
<name>A0A9D4S8X2_DREPO</name>